<proteinExistence type="predicted"/>
<gene>
    <name evidence="1" type="ORF">MML48_6g00019720</name>
</gene>
<dbReference type="EMBL" id="CM043020">
    <property type="protein sequence ID" value="KAI4459211.1"/>
    <property type="molecule type" value="Genomic_DNA"/>
</dbReference>
<comment type="caution">
    <text evidence="1">The sequence shown here is derived from an EMBL/GenBank/DDBJ whole genome shotgun (WGS) entry which is preliminary data.</text>
</comment>
<evidence type="ECO:0000313" key="2">
    <source>
        <dbReference type="Proteomes" id="UP001056778"/>
    </source>
</evidence>
<reference evidence="1" key="1">
    <citation type="submission" date="2022-04" db="EMBL/GenBank/DDBJ databases">
        <title>Chromosome-scale genome assembly of Holotrichia oblita Faldermann.</title>
        <authorList>
            <person name="Rongchong L."/>
        </authorList>
    </citation>
    <scope>NUCLEOTIDE SEQUENCE</scope>
    <source>
        <strain evidence="1">81SQS9</strain>
    </source>
</reference>
<keyword evidence="2" id="KW-1185">Reference proteome</keyword>
<accession>A0ACB9SXA5</accession>
<evidence type="ECO:0000313" key="1">
    <source>
        <dbReference type="EMBL" id="KAI4459211.1"/>
    </source>
</evidence>
<sequence>MFFLRVLQLFLLLCVGVATAARLDNTYLPPSSAGSAGGNAEESSGPSGPGGLNGLSSSYGAPSRSVGPSPVYGAPNGYQNGNGNGYRSAEARANILRFNNENNGDGNYRFEFETENKISQQEVGQVKDVAPEGGVTVVQGTYSYVGDDGQTYTVNYVADENGFQPTGDHIHNEIQQAAAEAARSAASEVGYPASQNGYSGQNGYNGQNGSEDDLNVSDLNEFIEQDTTIMLAFLLFVGAVVAEPPISNNYLPPSLSSGRLNNNYLPPSINRISSANRQFSSLNGGQFASVQQQYSHTQAIVPPSSSYGVPSGSVGPAPVYGPPNGYHNGNGRSSAEARANILRFQNENNGDGNYRFEYETENKISQQEVGQVKNIGQDGDATVVQGTYSYVGDDGQTYTVNYIADENGFQPAGEHIHKDIQMTAAEAARTAASEVGYPNAYNAEGGYRY</sequence>
<protein>
    <submittedName>
        <fullName evidence="1">Cuticle protein</fullName>
    </submittedName>
</protein>
<dbReference type="Proteomes" id="UP001056778">
    <property type="component" value="Chromosome 6"/>
</dbReference>
<name>A0ACB9SXA5_HOLOL</name>
<organism evidence="1 2">
    <name type="scientific">Holotrichia oblita</name>
    <name type="common">Chafer beetle</name>
    <dbReference type="NCBI Taxonomy" id="644536"/>
    <lineage>
        <taxon>Eukaryota</taxon>
        <taxon>Metazoa</taxon>
        <taxon>Ecdysozoa</taxon>
        <taxon>Arthropoda</taxon>
        <taxon>Hexapoda</taxon>
        <taxon>Insecta</taxon>
        <taxon>Pterygota</taxon>
        <taxon>Neoptera</taxon>
        <taxon>Endopterygota</taxon>
        <taxon>Coleoptera</taxon>
        <taxon>Polyphaga</taxon>
        <taxon>Scarabaeiformia</taxon>
        <taxon>Scarabaeidae</taxon>
        <taxon>Melolonthinae</taxon>
        <taxon>Holotrichia</taxon>
    </lineage>
</organism>